<evidence type="ECO:0000256" key="2">
    <source>
        <dbReference type="ARBA" id="ARBA00005022"/>
    </source>
</evidence>
<dbReference type="Proteomes" id="UP000242188">
    <property type="component" value="Unassembled WGS sequence"/>
</dbReference>
<dbReference type="OrthoDB" id="406634at2759"/>
<comment type="similarity">
    <text evidence="3">Belongs to the gamma-BBH/TMLD family.</text>
</comment>
<dbReference type="Pfam" id="PF02668">
    <property type="entry name" value="TauD"/>
    <property type="match status" value="1"/>
</dbReference>
<comment type="cofactor">
    <cofactor evidence="1">
        <name>Fe(2+)</name>
        <dbReference type="ChEBI" id="CHEBI:29033"/>
    </cofactor>
</comment>
<dbReference type="SUPFAM" id="SSF51197">
    <property type="entry name" value="Clavaminate synthase-like"/>
    <property type="match status" value="1"/>
</dbReference>
<dbReference type="InterPro" id="IPR042098">
    <property type="entry name" value="TauD-like_sf"/>
</dbReference>
<sequence>MFNSVLRTVCRQAGGHCHHGLKLSGSQKTVTPARWLKTNGRLLSAVQQVQVVDEGKKLNVTWDDGKSFDFHSIWLRFQCPCPVCREESSGLFRTRPADIPLGLKIEDAVKTDTGDVKVQWKEEQHHGHFSQDFLQQHIYSKEHLQAKKEVSKPVYNTNKTIEMLSWKDVDNSEEGLYRWLRTLNEDGLAKLSGVPKERDYLEKVIRKIGPIIHTPYGYLFEVATLDDPVNASFTSVALHFHQDLPVYEGQPGIQFLHCLRFDETVKGGVTRFLDMYQVLAKFRVQHPNEFTTLCRVPISIQLEYDNSDYPVLMSKRRPMIYLDDQREVISVVWHTYMHAPLEVPEEDVEEFYNAYQLLGRAVEFSEDVIETKLKPGEVIAFNNRRMLHARSAYEEGGSGKRHFQGGYLSADDFKSRLLVLAKKVGDTRPAIRIGNNDWR</sequence>
<name>A0A210PM06_MIZYE</name>
<accession>A0A210PM06</accession>
<dbReference type="GO" id="GO:0045329">
    <property type="term" value="P:carnitine biosynthetic process"/>
    <property type="evidence" value="ECO:0007669"/>
    <property type="project" value="UniProtKB-UniPathway"/>
</dbReference>
<dbReference type="GO" id="GO:0005739">
    <property type="term" value="C:mitochondrion"/>
    <property type="evidence" value="ECO:0007669"/>
    <property type="project" value="TreeGrafter"/>
</dbReference>
<organism evidence="11 12">
    <name type="scientific">Mizuhopecten yessoensis</name>
    <name type="common">Japanese scallop</name>
    <name type="synonym">Patinopecten yessoensis</name>
    <dbReference type="NCBI Taxonomy" id="6573"/>
    <lineage>
        <taxon>Eukaryota</taxon>
        <taxon>Metazoa</taxon>
        <taxon>Spiralia</taxon>
        <taxon>Lophotrochozoa</taxon>
        <taxon>Mollusca</taxon>
        <taxon>Bivalvia</taxon>
        <taxon>Autobranchia</taxon>
        <taxon>Pteriomorphia</taxon>
        <taxon>Pectinida</taxon>
        <taxon>Pectinoidea</taxon>
        <taxon>Pectinidae</taxon>
        <taxon>Mizuhopecten</taxon>
    </lineage>
</organism>
<evidence type="ECO:0000256" key="8">
    <source>
        <dbReference type="ARBA" id="ARBA00023004"/>
    </source>
</evidence>
<dbReference type="Gene3D" id="3.60.130.10">
    <property type="entry name" value="Clavaminate synthase-like"/>
    <property type="match status" value="1"/>
</dbReference>
<dbReference type="InterPro" id="IPR010376">
    <property type="entry name" value="GBBH-like_N"/>
</dbReference>
<dbReference type="GO" id="GO:0046872">
    <property type="term" value="F:metal ion binding"/>
    <property type="evidence" value="ECO:0007669"/>
    <property type="project" value="UniProtKB-KW"/>
</dbReference>
<evidence type="ECO:0000313" key="11">
    <source>
        <dbReference type="EMBL" id="OWF37532.1"/>
    </source>
</evidence>
<comment type="pathway">
    <text evidence="2">Amine and polyamine biosynthesis; carnitine biosynthesis.</text>
</comment>
<protein>
    <submittedName>
        <fullName evidence="11">Gamma-butyrobetaine dioxygenase</fullName>
    </submittedName>
</protein>
<dbReference type="Pfam" id="PF06155">
    <property type="entry name" value="GBBH-like_N"/>
    <property type="match status" value="1"/>
</dbReference>
<dbReference type="InterPro" id="IPR050411">
    <property type="entry name" value="AlphaKG_dependent_hydroxylases"/>
</dbReference>
<dbReference type="STRING" id="6573.A0A210PM06"/>
<evidence type="ECO:0000256" key="5">
    <source>
        <dbReference type="ARBA" id="ARBA00022873"/>
    </source>
</evidence>
<gene>
    <name evidence="11" type="ORF">KP79_PYT07402</name>
</gene>
<dbReference type="EMBL" id="NEDP02005587">
    <property type="protein sequence ID" value="OWF37532.1"/>
    <property type="molecule type" value="Genomic_DNA"/>
</dbReference>
<keyword evidence="8" id="KW-0408">Iron</keyword>
<dbReference type="InterPro" id="IPR038492">
    <property type="entry name" value="GBBH-like_N_sf"/>
</dbReference>
<feature type="domain" description="TauD/TfdA-like" evidence="9">
    <location>
        <begin position="165"/>
        <end position="407"/>
    </location>
</feature>
<keyword evidence="4" id="KW-0479">Metal-binding</keyword>
<evidence type="ECO:0000256" key="4">
    <source>
        <dbReference type="ARBA" id="ARBA00022723"/>
    </source>
</evidence>
<keyword evidence="7" id="KW-0560">Oxidoreductase</keyword>
<dbReference type="CDD" id="cd00250">
    <property type="entry name" value="CAS_like"/>
    <property type="match status" value="1"/>
</dbReference>
<evidence type="ECO:0000259" key="9">
    <source>
        <dbReference type="Pfam" id="PF02668"/>
    </source>
</evidence>
<evidence type="ECO:0000313" key="12">
    <source>
        <dbReference type="Proteomes" id="UP000242188"/>
    </source>
</evidence>
<dbReference type="FunFam" id="3.30.2020.30:FF:000002">
    <property type="entry name" value="Putative gamma-butyrobetaine dioxygenase"/>
    <property type="match status" value="1"/>
</dbReference>
<proteinExistence type="inferred from homology"/>
<keyword evidence="6 11" id="KW-0223">Dioxygenase</keyword>
<feature type="domain" description="Gamma-butyrobetaine hydroxylase-like N-terminal" evidence="10">
    <location>
        <begin position="53"/>
        <end position="134"/>
    </location>
</feature>
<dbReference type="GO" id="GO:0016706">
    <property type="term" value="F:2-oxoglutarate-dependent dioxygenase activity"/>
    <property type="evidence" value="ECO:0007669"/>
    <property type="project" value="UniProtKB-ARBA"/>
</dbReference>
<dbReference type="Gene3D" id="3.30.2020.30">
    <property type="match status" value="1"/>
</dbReference>
<evidence type="ECO:0000256" key="7">
    <source>
        <dbReference type="ARBA" id="ARBA00023002"/>
    </source>
</evidence>
<dbReference type="AlphaFoldDB" id="A0A210PM06"/>
<dbReference type="InterPro" id="IPR003819">
    <property type="entry name" value="TauD/TfdA-like"/>
</dbReference>
<reference evidence="11 12" key="1">
    <citation type="journal article" date="2017" name="Nat. Ecol. Evol.">
        <title>Scallop genome provides insights into evolution of bilaterian karyotype and development.</title>
        <authorList>
            <person name="Wang S."/>
            <person name="Zhang J."/>
            <person name="Jiao W."/>
            <person name="Li J."/>
            <person name="Xun X."/>
            <person name="Sun Y."/>
            <person name="Guo X."/>
            <person name="Huan P."/>
            <person name="Dong B."/>
            <person name="Zhang L."/>
            <person name="Hu X."/>
            <person name="Sun X."/>
            <person name="Wang J."/>
            <person name="Zhao C."/>
            <person name="Wang Y."/>
            <person name="Wang D."/>
            <person name="Huang X."/>
            <person name="Wang R."/>
            <person name="Lv J."/>
            <person name="Li Y."/>
            <person name="Zhang Z."/>
            <person name="Liu B."/>
            <person name="Lu W."/>
            <person name="Hui Y."/>
            <person name="Liang J."/>
            <person name="Zhou Z."/>
            <person name="Hou R."/>
            <person name="Li X."/>
            <person name="Liu Y."/>
            <person name="Li H."/>
            <person name="Ning X."/>
            <person name="Lin Y."/>
            <person name="Zhao L."/>
            <person name="Xing Q."/>
            <person name="Dou J."/>
            <person name="Li Y."/>
            <person name="Mao J."/>
            <person name="Guo H."/>
            <person name="Dou H."/>
            <person name="Li T."/>
            <person name="Mu C."/>
            <person name="Jiang W."/>
            <person name="Fu Q."/>
            <person name="Fu X."/>
            <person name="Miao Y."/>
            <person name="Liu J."/>
            <person name="Yu Q."/>
            <person name="Li R."/>
            <person name="Liao H."/>
            <person name="Li X."/>
            <person name="Kong Y."/>
            <person name="Jiang Z."/>
            <person name="Chourrout D."/>
            <person name="Li R."/>
            <person name="Bao Z."/>
        </authorList>
    </citation>
    <scope>NUCLEOTIDE SEQUENCE [LARGE SCALE GENOMIC DNA]</scope>
    <source>
        <strain evidence="11 12">PY_sf001</strain>
    </source>
</reference>
<evidence type="ECO:0000256" key="1">
    <source>
        <dbReference type="ARBA" id="ARBA00001954"/>
    </source>
</evidence>
<dbReference type="PANTHER" id="PTHR10696">
    <property type="entry name" value="GAMMA-BUTYROBETAINE HYDROXYLASE-RELATED"/>
    <property type="match status" value="1"/>
</dbReference>
<keyword evidence="12" id="KW-1185">Reference proteome</keyword>
<dbReference type="UniPathway" id="UPA00118"/>
<evidence type="ECO:0000256" key="6">
    <source>
        <dbReference type="ARBA" id="ARBA00022964"/>
    </source>
</evidence>
<evidence type="ECO:0000256" key="3">
    <source>
        <dbReference type="ARBA" id="ARBA00008654"/>
    </source>
</evidence>
<evidence type="ECO:0000259" key="10">
    <source>
        <dbReference type="Pfam" id="PF06155"/>
    </source>
</evidence>
<dbReference type="PANTHER" id="PTHR10696:SF25">
    <property type="entry name" value="OXIDOREDUCTASE AIM17-RELATED"/>
    <property type="match status" value="1"/>
</dbReference>
<comment type="caution">
    <text evidence="11">The sequence shown here is derived from an EMBL/GenBank/DDBJ whole genome shotgun (WGS) entry which is preliminary data.</text>
</comment>
<keyword evidence="5" id="KW-0124">Carnitine biosynthesis</keyword>